<dbReference type="Pfam" id="PF01757">
    <property type="entry name" value="Acyl_transf_3"/>
    <property type="match status" value="1"/>
</dbReference>
<feature type="transmembrane region" description="Helical" evidence="1">
    <location>
        <begin position="190"/>
        <end position="209"/>
    </location>
</feature>
<organism evidence="3 4">
    <name type="scientific">Vibrio pelagius</name>
    <dbReference type="NCBI Taxonomy" id="28169"/>
    <lineage>
        <taxon>Bacteria</taxon>
        <taxon>Pseudomonadati</taxon>
        <taxon>Pseudomonadota</taxon>
        <taxon>Gammaproteobacteria</taxon>
        <taxon>Vibrionales</taxon>
        <taxon>Vibrionaceae</taxon>
        <taxon>Vibrio</taxon>
    </lineage>
</organism>
<dbReference type="PANTHER" id="PTHR23028:SF131">
    <property type="entry name" value="BLR2367 PROTEIN"/>
    <property type="match status" value="1"/>
</dbReference>
<dbReference type="GO" id="GO:0016746">
    <property type="term" value="F:acyltransferase activity"/>
    <property type="evidence" value="ECO:0007669"/>
    <property type="project" value="UniProtKB-KW"/>
</dbReference>
<proteinExistence type="predicted"/>
<feature type="transmembrane region" description="Helical" evidence="1">
    <location>
        <begin position="36"/>
        <end position="57"/>
    </location>
</feature>
<gene>
    <name evidence="3" type="ORF">LZI70_11660</name>
</gene>
<evidence type="ECO:0000259" key="2">
    <source>
        <dbReference type="Pfam" id="PF01757"/>
    </source>
</evidence>
<feature type="transmembrane region" description="Helical" evidence="1">
    <location>
        <begin position="12"/>
        <end position="30"/>
    </location>
</feature>
<feature type="transmembrane region" description="Helical" evidence="1">
    <location>
        <begin position="216"/>
        <end position="237"/>
    </location>
</feature>
<dbReference type="Proteomes" id="UP001059120">
    <property type="component" value="Chromosome 1"/>
</dbReference>
<keyword evidence="1" id="KW-0472">Membrane</keyword>
<dbReference type="EMBL" id="CP090614">
    <property type="protein sequence ID" value="UTT84328.1"/>
    <property type="molecule type" value="Genomic_DNA"/>
</dbReference>
<keyword evidence="1" id="KW-0812">Transmembrane</keyword>
<evidence type="ECO:0000313" key="3">
    <source>
        <dbReference type="EMBL" id="UTT84328.1"/>
    </source>
</evidence>
<keyword evidence="4" id="KW-1185">Reference proteome</keyword>
<accession>A0ABY5G2Y5</accession>
<reference evidence="3" key="1">
    <citation type="submission" date="2022-01" db="EMBL/GenBank/DDBJ databases">
        <title>Alginate degradation mechanism of Vibrio pelagius WXL662.</title>
        <authorList>
            <person name="He X."/>
        </authorList>
    </citation>
    <scope>NUCLEOTIDE SEQUENCE</scope>
    <source>
        <strain evidence="3">WXL662</strain>
    </source>
</reference>
<dbReference type="PANTHER" id="PTHR23028">
    <property type="entry name" value="ACETYLTRANSFERASE"/>
    <property type="match status" value="1"/>
</dbReference>
<keyword evidence="3" id="KW-0012">Acyltransferase</keyword>
<dbReference type="InterPro" id="IPR002656">
    <property type="entry name" value="Acyl_transf_3_dom"/>
</dbReference>
<feature type="transmembrane region" description="Helical" evidence="1">
    <location>
        <begin position="141"/>
        <end position="161"/>
    </location>
</feature>
<keyword evidence="1" id="KW-1133">Transmembrane helix</keyword>
<dbReference type="InterPro" id="IPR050879">
    <property type="entry name" value="Acyltransferase_3"/>
</dbReference>
<feature type="transmembrane region" description="Helical" evidence="1">
    <location>
        <begin position="78"/>
        <end position="98"/>
    </location>
</feature>
<keyword evidence="3" id="KW-0808">Transferase</keyword>
<protein>
    <submittedName>
        <fullName evidence="3">Acyltransferase</fullName>
    </submittedName>
</protein>
<dbReference type="RefSeq" id="WP_255230286.1">
    <property type="nucleotide sequence ID" value="NZ_CP090614.1"/>
</dbReference>
<sequence length="370" mass="41163">MNQRFTALDSFRGICAIAIVVFHTRIVGSITEWEFFRNSSVLVEFFFVLSGFVMAHVTMKKDKVFFKEFMASRAYRLYPLHIFMLLVFIVFEFGKLAAVKFAGFDFNTVPFTAERGIAELIPNALLVHSWTNLTLSGSFNYTSWSISVEMLLYLVIFFTCLAGKNRKIFWVAVPILAVVFRDILPSGVYRGLTCFFLGALTYVAYLRGIRFPERPLLASILEVSIVVASVCIVSSGVENSGEIATALFAVTVWVFAHEKGVVSRLLRLPAFTYLGTCSYSIYLTHSAVLFVAISAAQVADKILKTGVNTQIDGTQFLDLGSLLANNAALGLIVCIVIAISSITYRFIEKPGIEVGRMRAKAFKDRELKTA</sequence>
<name>A0ABY5G2Y5_VIBPE</name>
<evidence type="ECO:0000313" key="4">
    <source>
        <dbReference type="Proteomes" id="UP001059120"/>
    </source>
</evidence>
<feature type="transmembrane region" description="Helical" evidence="1">
    <location>
        <begin position="273"/>
        <end position="296"/>
    </location>
</feature>
<evidence type="ECO:0000256" key="1">
    <source>
        <dbReference type="SAM" id="Phobius"/>
    </source>
</evidence>
<feature type="domain" description="Acyltransferase 3" evidence="2">
    <location>
        <begin position="7"/>
        <end position="343"/>
    </location>
</feature>
<feature type="transmembrane region" description="Helical" evidence="1">
    <location>
        <begin position="327"/>
        <end position="347"/>
    </location>
</feature>